<evidence type="ECO:0000313" key="1">
    <source>
        <dbReference type="EMBL" id="MFX64701.1"/>
    </source>
</evidence>
<dbReference type="EMBL" id="RNGN01000070">
    <property type="protein sequence ID" value="MFX64701.1"/>
    <property type="molecule type" value="Genomic_DNA"/>
</dbReference>
<name>A0A3J8WZ25_SALER</name>
<comment type="caution">
    <text evidence="1">The sequence shown here is derived from an EMBL/GenBank/DDBJ whole genome shotgun (WGS) entry which is preliminary data.</text>
</comment>
<dbReference type="InterPro" id="IPR058915">
    <property type="entry name" value="AcrVA2-like"/>
</dbReference>
<accession>A0A3J8WZ25</accession>
<dbReference type="Proteomes" id="UP000885417">
    <property type="component" value="Unassembled WGS sequence"/>
</dbReference>
<reference evidence="1" key="1">
    <citation type="submission" date="2018-10" db="EMBL/GenBank/DDBJ databases">
        <authorList>
            <consortium name="PulseNet: The National Subtyping Network for Foodborne Disease Surveillance"/>
            <person name="Tarr C.L."/>
            <person name="Trees E."/>
            <person name="Katz L.S."/>
            <person name="Carleton-Romer H.A."/>
            <person name="Stroika S."/>
            <person name="Kucerova Z."/>
            <person name="Roache K.F."/>
            <person name="Sabol A.L."/>
            <person name="Besser J."/>
            <person name="Gerner-Smidt P."/>
        </authorList>
    </citation>
    <scope>NUCLEOTIDE SEQUENCE [LARGE SCALE GENOMIC DNA]</scope>
    <source>
        <strain evidence="1">PNUSAS059279</strain>
    </source>
</reference>
<dbReference type="Pfam" id="PF26125">
    <property type="entry name" value="AcrVA2-like"/>
    <property type="match status" value="1"/>
</dbReference>
<sequence length="90" mass="10593">MDELNKVIVIHPAQINLLRKFEYVSALLEKVDDIIKTDHEITRVTDGQHVRAHLRRGHWHGFCSGKRDEPDARKFAYRWLPQQLISGKYS</sequence>
<proteinExistence type="predicted"/>
<gene>
    <name evidence="1" type="ORF">ED173_17595</name>
</gene>
<organism evidence="1">
    <name type="scientific">Salmonella enterica</name>
    <name type="common">Salmonella choleraesuis</name>
    <dbReference type="NCBI Taxonomy" id="28901"/>
    <lineage>
        <taxon>Bacteria</taxon>
        <taxon>Pseudomonadati</taxon>
        <taxon>Pseudomonadota</taxon>
        <taxon>Gammaproteobacteria</taxon>
        <taxon>Enterobacterales</taxon>
        <taxon>Enterobacteriaceae</taxon>
        <taxon>Salmonella</taxon>
    </lineage>
</organism>
<protein>
    <submittedName>
        <fullName evidence="1">Uncharacterized protein</fullName>
    </submittedName>
</protein>
<dbReference type="AlphaFoldDB" id="A0A3J8WZ25"/>